<dbReference type="InterPro" id="IPR029035">
    <property type="entry name" value="DHS-like_NAD/FAD-binding_dom"/>
</dbReference>
<dbReference type="GO" id="GO:0050135">
    <property type="term" value="F:NADP+ nucleosidase activity"/>
    <property type="evidence" value="ECO:0007669"/>
    <property type="project" value="InterPro"/>
</dbReference>
<dbReference type="Pfam" id="PF10137">
    <property type="entry name" value="CAP12-PCTIR_TIR"/>
    <property type="match status" value="1"/>
</dbReference>
<organism evidence="2 3">
    <name type="scientific">Flavipsychrobacter stenotrophus</name>
    <dbReference type="NCBI Taxonomy" id="2077091"/>
    <lineage>
        <taxon>Bacteria</taxon>
        <taxon>Pseudomonadati</taxon>
        <taxon>Bacteroidota</taxon>
        <taxon>Chitinophagia</taxon>
        <taxon>Chitinophagales</taxon>
        <taxon>Chitinophagaceae</taxon>
        <taxon>Flavipsychrobacter</taxon>
    </lineage>
</organism>
<comment type="caution">
    <text evidence="2">The sequence shown here is derived from an EMBL/GenBank/DDBJ whole genome shotgun (WGS) entry which is preliminary data.</text>
</comment>
<dbReference type="SUPFAM" id="SSF52467">
    <property type="entry name" value="DHS-like NAD/FAD-binding domain"/>
    <property type="match status" value="1"/>
</dbReference>
<reference evidence="2 3" key="1">
    <citation type="submission" date="2018-01" db="EMBL/GenBank/DDBJ databases">
        <title>A novel member of the phylum Bacteroidetes isolated from glacier ice.</title>
        <authorList>
            <person name="Liu Q."/>
            <person name="Xin Y.-H."/>
        </authorList>
    </citation>
    <scope>NUCLEOTIDE SEQUENCE [LARGE SCALE GENOMIC DNA]</scope>
    <source>
        <strain evidence="2 3">RB1R16</strain>
    </source>
</reference>
<keyword evidence="3" id="KW-1185">Reference proteome</keyword>
<dbReference type="Proteomes" id="UP000239872">
    <property type="component" value="Unassembled WGS sequence"/>
</dbReference>
<name>A0A2S7T055_9BACT</name>
<evidence type="ECO:0000313" key="2">
    <source>
        <dbReference type="EMBL" id="PQJ12318.1"/>
    </source>
</evidence>
<dbReference type="EMBL" id="PPSL01000001">
    <property type="protein sequence ID" value="PQJ12318.1"/>
    <property type="molecule type" value="Genomic_DNA"/>
</dbReference>
<dbReference type="Pfam" id="PF13289">
    <property type="entry name" value="SIR2_2"/>
    <property type="match status" value="1"/>
</dbReference>
<proteinExistence type="predicted"/>
<dbReference type="InterPro" id="IPR019302">
    <property type="entry name" value="CAP12/PCTIR_TIR_dom"/>
</dbReference>
<protein>
    <submittedName>
        <fullName evidence="2">SIR2 family protein</fullName>
    </submittedName>
</protein>
<evidence type="ECO:0000313" key="3">
    <source>
        <dbReference type="Proteomes" id="UP000239872"/>
    </source>
</evidence>
<evidence type="ECO:0000259" key="1">
    <source>
        <dbReference type="Pfam" id="PF10137"/>
    </source>
</evidence>
<feature type="domain" description="CD-NTase-associated protein 12/Pycsar effector protein TIR" evidence="1">
    <location>
        <begin position="322"/>
        <end position="367"/>
    </location>
</feature>
<gene>
    <name evidence="2" type="ORF">CJD36_000740</name>
</gene>
<accession>A0A2S7T055</accession>
<dbReference type="OrthoDB" id="1688888at2"/>
<dbReference type="AlphaFoldDB" id="A0A2S7T055"/>
<dbReference type="RefSeq" id="WP_105037202.1">
    <property type="nucleotide sequence ID" value="NZ_PPSL01000001.1"/>
</dbReference>
<sequence>MNAIVPKGKQMLLWDSLGKKLGEYLPDYQYSNALDAISAYGHEFSRNKLIEKLANVLLVDQIKPGEAHKAFAKLPFKLIVTTNFDFLLEQSYSYCKPILDESQLSISVNDNSVSILKIHGDLHHPNKLVATEEDYDLFIEKNPLFSTFLANQLITKTPLFIGYSIDDPDLRQIFKVVNERLGNSKRPAYTIKLNSTHHEISKFERRGIKVINIIDKELSYSRLFELIFTELESYWQNEILKTGTFTQEESQSEILVKDDSKNRLCFFSIPFQLLSFYKQNLFPIAESYGFVPITADEVLTSGDTILAKISALIDKAEILVMDISSQNNNVMLELGMATAKGNSKKILVFKDEDDQIPSDLGGITYINKPNDIFTDYEGFFNEVENWFRDIAEVYREYFENEPSRLLNKNEYRAAIVSAISLLEKTLRSKISINETQYKYRAIPLFQIVRIAVEQNIVDKKDYITLRQGLEIRNTIVHSTTAISITKDKAKKIVDSVNKIVKSLRQ</sequence>